<evidence type="ECO:0000313" key="4">
    <source>
        <dbReference type="Proteomes" id="UP000663888"/>
    </source>
</evidence>
<reference evidence="3" key="1">
    <citation type="submission" date="2021-01" db="EMBL/GenBank/DDBJ databases">
        <authorList>
            <person name="Kaushik A."/>
        </authorList>
    </citation>
    <scope>NUCLEOTIDE SEQUENCE</scope>
    <source>
        <strain evidence="3">AG4-R118</strain>
    </source>
</reference>
<dbReference type="Gene3D" id="6.10.250.1010">
    <property type="match status" value="1"/>
</dbReference>
<feature type="coiled-coil region" evidence="1">
    <location>
        <begin position="767"/>
        <end position="801"/>
    </location>
</feature>
<evidence type="ECO:0008006" key="5">
    <source>
        <dbReference type="Google" id="ProtNLM"/>
    </source>
</evidence>
<feature type="region of interest" description="Disordered" evidence="2">
    <location>
        <begin position="709"/>
        <end position="729"/>
    </location>
</feature>
<keyword evidence="1" id="KW-0175">Coiled coil</keyword>
<dbReference type="EMBL" id="CAJMWX010001257">
    <property type="protein sequence ID" value="CAE6477858.1"/>
    <property type="molecule type" value="Genomic_DNA"/>
</dbReference>
<dbReference type="Gene3D" id="1.10.287.950">
    <property type="entry name" value="Methyl-accepting chemotaxis protein"/>
    <property type="match status" value="1"/>
</dbReference>
<sequence length="994" mass="110453">MLDRSGWYPPGQVSYPPELPTYLKNVCDLKPIVGVPSDAEVIGIHAVILAANRVSGIPGMHDPSLLMGLADHLFSAQMAKYRSKYSLIVFPSDATYTPPALPAHVPVNLESVSGAPSDEEIIKAQDAVRSYQQFSHAPSMFDPHVNMEVSQHLFNLQMSRYMRHAGEHQPSAVPQAVTRPETSTPTIGRISHITDDSAIATNNAGTGANIVGANQSPHSVPTTHVHELLERSNQLAERFNVPLERSNELAERSAQPIDQSNRLPDHFAQVLERLTQIVEHAHQPTEQSNQLAERFNSLIERFNEVTEQLGRPAEQANRLAERSNQLVEQLNQPLQQSNRLVERFNQLFEGSNRLLAQILQPLQQSNQIAERLNRLIEGFNQPLQKSNEISEKANQLAEQATKSAEILEETMKRINRVLVGIQHAIVRLHKDNTLAALDCLVNEAGETPCMSKTNAFLSFRWLMLDQGCSLDDRIPVVISGVPQDLFIHRFWLGGFLRFYGIGAGLCQGSSLKLIRWQAGGFKVVNLITNVDRARIDAAVIRTLAPTMSSDPVDEACSPPGLPPYLKSVYDLKPIWGVPSDEEVIGIHAVIRMANKVIDVPGMGDSVLLAQLMEHLFNVQMGEFRYHSTYRGLALLEDTTFTPPALPVHVAVQLEPITGPPSEEEIIKVHNAVRSYHHFTNTPSIFDPHVEMELSQHLFNLQMARYTERAKKNRASSAPHKTPNSKLAKSVERAVDVAEETSATNNAGIGANTAGLIQPAERATEVDLHDAIERANRLAENANRLAERSNQLIERSNQLIERSNKIAEHTNQLLERSSQCLEQSNKHAGCFDELSKKVNQHLERPNQPSDQSNPMAEKLTKSAEKLEGIFGNINRVLVRIQHAIVRNHKGNTISALDCLTNEKGEIPITSKVTSERTFKRISPAVPHDPKNRLSVLINDVYQDSYFPDVGLGYFLRFYGIGEELCESTTDIGRLKPGKEKAARVLLSGYLSSCLA</sequence>
<protein>
    <recommendedName>
        <fullName evidence="5">Laminin domain protein</fullName>
    </recommendedName>
</protein>
<comment type="caution">
    <text evidence="3">The sequence shown here is derived from an EMBL/GenBank/DDBJ whole genome shotgun (WGS) entry which is preliminary data.</text>
</comment>
<dbReference type="AlphaFoldDB" id="A0A8H3H308"/>
<proteinExistence type="predicted"/>
<feature type="coiled-coil region" evidence="1">
    <location>
        <begin position="390"/>
        <end position="417"/>
    </location>
</feature>
<evidence type="ECO:0000256" key="2">
    <source>
        <dbReference type="SAM" id="MobiDB-lite"/>
    </source>
</evidence>
<feature type="region of interest" description="Disordered" evidence="2">
    <location>
        <begin position="168"/>
        <end position="188"/>
    </location>
</feature>
<dbReference type="SUPFAM" id="SSF58104">
    <property type="entry name" value="Methyl-accepting chemotaxis protein (MCP) signaling domain"/>
    <property type="match status" value="2"/>
</dbReference>
<dbReference type="Proteomes" id="UP000663888">
    <property type="component" value="Unassembled WGS sequence"/>
</dbReference>
<accession>A0A8H3H308</accession>
<evidence type="ECO:0000313" key="3">
    <source>
        <dbReference type="EMBL" id="CAE6477858.1"/>
    </source>
</evidence>
<gene>
    <name evidence="3" type="ORF">RDB_LOCUS119228</name>
</gene>
<organism evidence="3 4">
    <name type="scientific">Rhizoctonia solani</name>
    <dbReference type="NCBI Taxonomy" id="456999"/>
    <lineage>
        <taxon>Eukaryota</taxon>
        <taxon>Fungi</taxon>
        <taxon>Dikarya</taxon>
        <taxon>Basidiomycota</taxon>
        <taxon>Agaricomycotina</taxon>
        <taxon>Agaricomycetes</taxon>
        <taxon>Cantharellales</taxon>
        <taxon>Ceratobasidiaceae</taxon>
        <taxon>Rhizoctonia</taxon>
    </lineage>
</organism>
<evidence type="ECO:0000256" key="1">
    <source>
        <dbReference type="SAM" id="Coils"/>
    </source>
</evidence>
<name>A0A8H3H308_9AGAM</name>